<evidence type="ECO:0000256" key="1">
    <source>
        <dbReference type="SAM" id="MobiDB-lite"/>
    </source>
</evidence>
<feature type="chain" id="PRO_5038504090" description="DUF3558 domain-containing protein" evidence="2">
    <location>
        <begin position="24"/>
        <end position="208"/>
    </location>
</feature>
<protein>
    <recommendedName>
        <fullName evidence="5">DUF3558 domain-containing protein</fullName>
    </recommendedName>
</protein>
<evidence type="ECO:0008006" key="5">
    <source>
        <dbReference type="Google" id="ProtNLM"/>
    </source>
</evidence>
<dbReference type="InterPro" id="IPR024520">
    <property type="entry name" value="DUF3558"/>
</dbReference>
<name>A0A6I8M8G3_9PSEU</name>
<proteinExistence type="predicted"/>
<feature type="region of interest" description="Disordered" evidence="1">
    <location>
        <begin position="23"/>
        <end position="57"/>
    </location>
</feature>
<accession>A0A6I8M8G3</accession>
<keyword evidence="4" id="KW-1185">Reference proteome</keyword>
<dbReference type="PROSITE" id="PS51257">
    <property type="entry name" value="PROKAR_LIPOPROTEIN"/>
    <property type="match status" value="1"/>
</dbReference>
<sequence length="208" mass="21096">MRGTILVLSALLLAIAACSTTNPGTPSPAGGTASTNTSSETGSNVPGPGVPKVPSPIDITRFKQNPCNALNTNQVAGLLGSGVSGKSDLQAPAGPSCAWDSPDVSQAGIAVIFTGADQLGLTSVYAAKGKQYQFFQPLTAIDGFPIVAYGVNDERTTRGRCAVALGVSDTQVVDIHVSQSEGNIGKKDPCEAAHDIASQMLGNLRGAN</sequence>
<evidence type="ECO:0000313" key="3">
    <source>
        <dbReference type="EMBL" id="VVJ24091.1"/>
    </source>
</evidence>
<reference evidence="3 4" key="1">
    <citation type="submission" date="2019-09" db="EMBL/GenBank/DDBJ databases">
        <authorList>
            <person name="Leyn A S."/>
        </authorList>
    </citation>
    <scope>NUCLEOTIDE SEQUENCE [LARGE SCALE GENOMIC DNA]</scope>
    <source>
        <strain evidence="3">AA231_1</strain>
    </source>
</reference>
<dbReference type="Pfam" id="PF12079">
    <property type="entry name" value="DUF3558"/>
    <property type="match status" value="1"/>
</dbReference>
<evidence type="ECO:0000256" key="2">
    <source>
        <dbReference type="SAM" id="SignalP"/>
    </source>
</evidence>
<evidence type="ECO:0000313" key="4">
    <source>
        <dbReference type="Proteomes" id="UP000399805"/>
    </source>
</evidence>
<gene>
    <name evidence="3" type="ORF">AA23TX_08967</name>
</gene>
<dbReference type="EMBL" id="CABVGP010000003">
    <property type="protein sequence ID" value="VVJ24091.1"/>
    <property type="molecule type" value="Genomic_DNA"/>
</dbReference>
<feature type="compositionally biased region" description="Polar residues" evidence="1">
    <location>
        <begin position="32"/>
        <end position="41"/>
    </location>
</feature>
<dbReference type="AlphaFoldDB" id="A0A6I8M8G3"/>
<feature type="signal peptide" evidence="2">
    <location>
        <begin position="1"/>
        <end position="23"/>
    </location>
</feature>
<organism evidence="3 4">
    <name type="scientific">Amycolatopsis camponoti</name>
    <dbReference type="NCBI Taxonomy" id="2606593"/>
    <lineage>
        <taxon>Bacteria</taxon>
        <taxon>Bacillati</taxon>
        <taxon>Actinomycetota</taxon>
        <taxon>Actinomycetes</taxon>
        <taxon>Pseudonocardiales</taxon>
        <taxon>Pseudonocardiaceae</taxon>
        <taxon>Amycolatopsis</taxon>
    </lineage>
</organism>
<keyword evidence="2" id="KW-0732">Signal</keyword>
<dbReference type="Proteomes" id="UP000399805">
    <property type="component" value="Unassembled WGS sequence"/>
</dbReference>
<dbReference type="RefSeq" id="WP_155548784.1">
    <property type="nucleotide sequence ID" value="NZ_CABVGP010000003.1"/>
</dbReference>